<organism evidence="2 3">
    <name type="scientific">Roseinatronobacter monicus</name>
    <dbReference type="NCBI Taxonomy" id="393481"/>
    <lineage>
        <taxon>Bacteria</taxon>
        <taxon>Pseudomonadati</taxon>
        <taxon>Pseudomonadota</taxon>
        <taxon>Alphaproteobacteria</taxon>
        <taxon>Rhodobacterales</taxon>
        <taxon>Paracoccaceae</taxon>
        <taxon>Roseinatronobacter</taxon>
    </lineage>
</organism>
<dbReference type="AlphaFoldDB" id="A0A543KGA4"/>
<gene>
    <name evidence="2" type="ORF">BD293_2778</name>
</gene>
<name>A0A543KGA4_9RHOB</name>
<proteinExistence type="predicted"/>
<accession>A0A543KGA4</accession>
<keyword evidence="1" id="KW-1133">Transmembrane helix</keyword>
<evidence type="ECO:0000313" key="2">
    <source>
        <dbReference type="EMBL" id="TQM94116.1"/>
    </source>
</evidence>
<dbReference type="EMBL" id="VFPT01000001">
    <property type="protein sequence ID" value="TQM94116.1"/>
    <property type="molecule type" value="Genomic_DNA"/>
</dbReference>
<protein>
    <submittedName>
        <fullName evidence="2">Uncharacterized protein</fullName>
    </submittedName>
</protein>
<reference evidence="2 3" key="1">
    <citation type="submission" date="2019-06" db="EMBL/GenBank/DDBJ databases">
        <title>Genomic Encyclopedia of Archaeal and Bacterial Type Strains, Phase II (KMG-II): from individual species to whole genera.</title>
        <authorList>
            <person name="Goeker M."/>
        </authorList>
    </citation>
    <scope>NUCLEOTIDE SEQUENCE [LARGE SCALE GENOMIC DNA]</scope>
    <source>
        <strain evidence="2 3">DSM 18423</strain>
    </source>
</reference>
<keyword evidence="3" id="KW-1185">Reference proteome</keyword>
<comment type="caution">
    <text evidence="2">The sequence shown here is derived from an EMBL/GenBank/DDBJ whole genome shotgun (WGS) entry which is preliminary data.</text>
</comment>
<keyword evidence="1" id="KW-0812">Transmembrane</keyword>
<keyword evidence="1" id="KW-0472">Membrane</keyword>
<dbReference type="Proteomes" id="UP000320582">
    <property type="component" value="Unassembled WGS sequence"/>
</dbReference>
<feature type="transmembrane region" description="Helical" evidence="1">
    <location>
        <begin position="65"/>
        <end position="83"/>
    </location>
</feature>
<sequence length="84" mass="9806">MAALGKLDKELKIKFTHIDDLTEDFDYPEDYTEWLSACKNGSFLDIERDQRKKLHTEKRKWQKRAQMSLGLGTLLGFALGFLIK</sequence>
<evidence type="ECO:0000313" key="3">
    <source>
        <dbReference type="Proteomes" id="UP000320582"/>
    </source>
</evidence>
<evidence type="ECO:0000256" key="1">
    <source>
        <dbReference type="SAM" id="Phobius"/>
    </source>
</evidence>